<evidence type="ECO:0000256" key="2">
    <source>
        <dbReference type="SAM" id="Phobius"/>
    </source>
</evidence>
<protein>
    <recommendedName>
        <fullName evidence="3">Xaa-Pro dipeptidyl-peptidase C-terminal domain-containing protein</fullName>
    </recommendedName>
</protein>
<dbReference type="InterPro" id="IPR029058">
    <property type="entry name" value="AB_hydrolase_fold"/>
</dbReference>
<dbReference type="NCBIfam" id="TIGR00976">
    <property type="entry name" value="CocE_NonD"/>
    <property type="match status" value="1"/>
</dbReference>
<name>A0A024TL73_9STRA</name>
<keyword evidence="1" id="KW-0378">Hydrolase</keyword>
<feature type="transmembrane region" description="Helical" evidence="2">
    <location>
        <begin position="24"/>
        <end position="47"/>
    </location>
</feature>
<evidence type="ECO:0000259" key="3">
    <source>
        <dbReference type="SMART" id="SM00939"/>
    </source>
</evidence>
<dbReference type="GO" id="GO:0008239">
    <property type="term" value="F:dipeptidyl-peptidase activity"/>
    <property type="evidence" value="ECO:0007669"/>
    <property type="project" value="InterPro"/>
</dbReference>
<dbReference type="InterPro" id="IPR000383">
    <property type="entry name" value="Xaa-Pro-like_dom"/>
</dbReference>
<dbReference type="SUPFAM" id="SSF53474">
    <property type="entry name" value="alpha/beta-Hydrolases"/>
    <property type="match status" value="1"/>
</dbReference>
<organism evidence="4">
    <name type="scientific">Aphanomyces invadans</name>
    <dbReference type="NCBI Taxonomy" id="157072"/>
    <lineage>
        <taxon>Eukaryota</taxon>
        <taxon>Sar</taxon>
        <taxon>Stramenopiles</taxon>
        <taxon>Oomycota</taxon>
        <taxon>Saprolegniomycetes</taxon>
        <taxon>Saprolegniales</taxon>
        <taxon>Verrucalvaceae</taxon>
        <taxon>Aphanomyces</taxon>
    </lineage>
</organism>
<keyword evidence="2" id="KW-1133">Transmembrane helix</keyword>
<dbReference type="Gene3D" id="3.40.50.1820">
    <property type="entry name" value="alpha/beta hydrolase"/>
    <property type="match status" value="2"/>
</dbReference>
<dbReference type="Pfam" id="PF08530">
    <property type="entry name" value="PepX_C"/>
    <property type="match status" value="1"/>
</dbReference>
<dbReference type="InterPro" id="IPR008979">
    <property type="entry name" value="Galactose-bd-like_sf"/>
</dbReference>
<proteinExistence type="predicted"/>
<dbReference type="SUPFAM" id="SSF49785">
    <property type="entry name" value="Galactose-binding domain-like"/>
    <property type="match status" value="1"/>
</dbReference>
<gene>
    <name evidence="4" type="ORF">H310_11998</name>
</gene>
<accession>A0A024TL73</accession>
<dbReference type="VEuPathDB" id="FungiDB:H310_11998"/>
<dbReference type="EMBL" id="KI913986">
    <property type="protein sequence ID" value="ETV94356.1"/>
    <property type="molecule type" value="Genomic_DNA"/>
</dbReference>
<keyword evidence="2" id="KW-0812">Transmembrane</keyword>
<dbReference type="RefSeq" id="XP_008877120.1">
    <property type="nucleotide sequence ID" value="XM_008878898.1"/>
</dbReference>
<sequence length="675" mass="75560">MPAAQDLHDVYPRNSLLWKTATGMGLGVLTIVMSPLWMCGLLLYIPYKKFKGLFESRRASDRFVYGISEPANSSTSPPTYTMPSQYITARDDTRIAIDLYLPAGTSNLTSPSTEHAAPVACILTQTRYFRSISLRWPWRLFINKGRPMSFLHTRYYESMLQAGYAVVALDLRGTGASFGTHLHPWHPSERQDSVDVIDWITRQPWSNGRVGLWGMSYEATAAYLTVSKHHPAIRACVPMYMFYDMYNDIASPGGIAQHFFTQKWAELIEFLDRNDFGALPSMNGVGGLFFQGVAPASRDWHDLTSAVADHKPNWKAEINPILDRDTPTSGDVTAGALSLCHVRHAVKTAGVPILFYTGWFDQTVRSSLQGFTLHPERSKVIIGPWNHSGVQFYDPYTQAPQKTQCAHVDRVIAFFRQHLDEVGPPATSANSMEPSLGTVEYFTLGDNKWRMAESWPPPNMSRRSFFLSMRDRKLVDDIDQVQDGAFTWAVNAQRDLGGVSRWQATIEVFNHMHYKGWEAANHVIFTSAPLDDVMTIVGTPVVTLWLASTAPESGDIFVYLTILTSTSEVVYVTEGHLRAAHGQITGDDENLPHYPDENVPRHSFYAKDRRPIDTPTKVTFGLLPIAHQVPRGSCVQVRLSGHDAKHFTEVDPTRSMELTATATRASSLTLPLLDS</sequence>
<dbReference type="STRING" id="157072.A0A024TL73"/>
<dbReference type="InterPro" id="IPR005674">
    <property type="entry name" value="CocE/Ser_esterase"/>
</dbReference>
<evidence type="ECO:0000313" key="4">
    <source>
        <dbReference type="EMBL" id="ETV94356.1"/>
    </source>
</evidence>
<dbReference type="OrthoDB" id="416441at2759"/>
<reference evidence="4" key="1">
    <citation type="submission" date="2013-12" db="EMBL/GenBank/DDBJ databases">
        <title>The Genome Sequence of Aphanomyces invadans NJM9701.</title>
        <authorList>
            <consortium name="The Broad Institute Genomics Platform"/>
            <person name="Russ C."/>
            <person name="Tyler B."/>
            <person name="van West P."/>
            <person name="Dieguez-Uribeondo J."/>
            <person name="Young S.K."/>
            <person name="Zeng Q."/>
            <person name="Gargeya S."/>
            <person name="Fitzgerald M."/>
            <person name="Abouelleil A."/>
            <person name="Alvarado L."/>
            <person name="Chapman S.B."/>
            <person name="Gainer-Dewar J."/>
            <person name="Goldberg J."/>
            <person name="Griggs A."/>
            <person name="Gujja S."/>
            <person name="Hansen M."/>
            <person name="Howarth C."/>
            <person name="Imamovic A."/>
            <person name="Ireland A."/>
            <person name="Larimer J."/>
            <person name="McCowan C."/>
            <person name="Murphy C."/>
            <person name="Pearson M."/>
            <person name="Poon T.W."/>
            <person name="Priest M."/>
            <person name="Roberts A."/>
            <person name="Saif S."/>
            <person name="Shea T."/>
            <person name="Sykes S."/>
            <person name="Wortman J."/>
            <person name="Nusbaum C."/>
            <person name="Birren B."/>
        </authorList>
    </citation>
    <scope>NUCLEOTIDE SEQUENCE [LARGE SCALE GENOMIC DNA]</scope>
    <source>
        <strain evidence="4">NJM9701</strain>
    </source>
</reference>
<dbReference type="Pfam" id="PF02129">
    <property type="entry name" value="Peptidase_S15"/>
    <property type="match status" value="1"/>
</dbReference>
<dbReference type="Gene3D" id="2.60.120.260">
    <property type="entry name" value="Galactose-binding domain-like"/>
    <property type="match status" value="1"/>
</dbReference>
<dbReference type="AlphaFoldDB" id="A0A024TL73"/>
<dbReference type="eggNOG" id="ENOG502RYIS">
    <property type="taxonomic scope" value="Eukaryota"/>
</dbReference>
<dbReference type="GeneID" id="20089048"/>
<evidence type="ECO:0000256" key="1">
    <source>
        <dbReference type="ARBA" id="ARBA00022801"/>
    </source>
</evidence>
<feature type="domain" description="Xaa-Pro dipeptidyl-peptidase C-terminal" evidence="3">
    <location>
        <begin position="412"/>
        <end position="669"/>
    </location>
</feature>
<dbReference type="InterPro" id="IPR013736">
    <property type="entry name" value="Xaa-Pro_dipept_C"/>
</dbReference>
<keyword evidence="2" id="KW-0472">Membrane</keyword>
<dbReference type="SMART" id="SM00939">
    <property type="entry name" value="PepX_C"/>
    <property type="match status" value="1"/>
</dbReference>